<keyword evidence="2" id="KW-0732">Signal</keyword>
<dbReference type="Pfam" id="PF09673">
    <property type="entry name" value="TrbC_Ftype"/>
    <property type="match status" value="1"/>
</dbReference>
<dbReference type="EMBL" id="CP040017">
    <property type="protein sequence ID" value="QCP09065.1"/>
    <property type="molecule type" value="Genomic_DNA"/>
</dbReference>
<name>A0ABX5UF88_9BURK</name>
<accession>A0ABX5UF88</accession>
<protein>
    <submittedName>
        <fullName evidence="3">Type-F conjugative transfer system pilin assembly protein TrbC</fullName>
    </submittedName>
</protein>
<feature type="chain" id="PRO_5045972748" evidence="2">
    <location>
        <begin position="32"/>
        <end position="223"/>
    </location>
</feature>
<evidence type="ECO:0000256" key="1">
    <source>
        <dbReference type="SAM" id="MobiDB-lite"/>
    </source>
</evidence>
<dbReference type="InterPro" id="IPR014113">
    <property type="entry name" value="T4SS_TrbC_subgr"/>
</dbReference>
<gene>
    <name evidence="3" type="primary">trbC</name>
    <name evidence="3" type="ORF">FCL38_00405</name>
</gene>
<evidence type="ECO:0000313" key="4">
    <source>
        <dbReference type="Proteomes" id="UP000298763"/>
    </source>
</evidence>
<dbReference type="InterPro" id="IPR019106">
    <property type="entry name" value="T4SS_TrbC"/>
</dbReference>
<organism evidence="3 4">
    <name type="scientific">Pseudoduganella umbonata</name>
    <dbReference type="NCBI Taxonomy" id="864828"/>
    <lineage>
        <taxon>Bacteria</taxon>
        <taxon>Pseudomonadati</taxon>
        <taxon>Pseudomonadota</taxon>
        <taxon>Betaproteobacteria</taxon>
        <taxon>Burkholderiales</taxon>
        <taxon>Oxalobacteraceae</taxon>
        <taxon>Telluria group</taxon>
        <taxon>Pseudoduganella</taxon>
    </lineage>
</organism>
<dbReference type="NCBIfam" id="TIGR02742">
    <property type="entry name" value="TrbC_Ftype"/>
    <property type="match status" value="1"/>
</dbReference>
<reference evidence="3 4" key="1">
    <citation type="submission" date="2019-05" db="EMBL/GenBank/DDBJ databases">
        <title>Draft Genome Sequences of Six Type Strains of the Genus Massilia.</title>
        <authorList>
            <person name="Miess H."/>
            <person name="Frediansyhah A."/>
            <person name="Gross H."/>
        </authorList>
    </citation>
    <scope>NUCLEOTIDE SEQUENCE [LARGE SCALE GENOMIC DNA]</scope>
    <source>
        <strain evidence="3 4">DSMZ 26121</strain>
    </source>
</reference>
<dbReference type="Proteomes" id="UP000298763">
    <property type="component" value="Chromosome"/>
</dbReference>
<evidence type="ECO:0000256" key="2">
    <source>
        <dbReference type="SAM" id="SignalP"/>
    </source>
</evidence>
<feature type="signal peptide" evidence="2">
    <location>
        <begin position="1"/>
        <end position="31"/>
    </location>
</feature>
<evidence type="ECO:0000313" key="3">
    <source>
        <dbReference type="EMBL" id="QCP09065.1"/>
    </source>
</evidence>
<feature type="region of interest" description="Disordered" evidence="1">
    <location>
        <begin position="65"/>
        <end position="86"/>
    </location>
</feature>
<proteinExistence type="predicted"/>
<sequence length="223" mass="23437">MKRTAKAERHRRPWRQAQRMAIAILATVAMAAAASPGQQAGAIHHGPAPSDATIDVLQQAEQLAKGAMAVGSPASQPTEPDGVPSAPLPTSARLYVFVSFSMPPASLRQLASQAAKAGVPLVLRGMVEESLSATARRTAQLIETAPGASVEIDPGPFRRFGITRVPAYLIAAPAPACKNACVPEDAGPVIVGDVTLYYALERLAQGASAPLAQYYLDRLRRKP</sequence>
<keyword evidence="4" id="KW-1185">Reference proteome</keyword>